<dbReference type="RefSeq" id="WP_086487631.1">
    <property type="nucleotide sequence ID" value="NZ_MSLT01000012.1"/>
</dbReference>
<dbReference type="AlphaFoldDB" id="A0A251X7E0"/>
<dbReference type="Proteomes" id="UP000194798">
    <property type="component" value="Unassembled WGS sequence"/>
</dbReference>
<feature type="transmembrane region" description="Helical" evidence="1">
    <location>
        <begin position="120"/>
        <end position="139"/>
    </location>
</feature>
<name>A0A251X7E0_9GAMM</name>
<reference evidence="2 3" key="1">
    <citation type="submission" date="2016-12" db="EMBL/GenBank/DDBJ databases">
        <title>Thioflexothrix psekupsii D3 genome sequencing and assembly.</title>
        <authorList>
            <person name="Fomenkov A."/>
            <person name="Vincze T."/>
            <person name="Grabovich M."/>
            <person name="Anton B.P."/>
            <person name="Dubinina G."/>
            <person name="Orlova M."/>
            <person name="Belousova E."/>
            <person name="Roberts R.J."/>
        </authorList>
    </citation>
    <scope>NUCLEOTIDE SEQUENCE [LARGE SCALE GENOMIC DNA]</scope>
    <source>
        <strain evidence="2">D3</strain>
    </source>
</reference>
<feature type="transmembrane region" description="Helical" evidence="1">
    <location>
        <begin position="26"/>
        <end position="47"/>
    </location>
</feature>
<feature type="transmembrane region" description="Helical" evidence="1">
    <location>
        <begin position="89"/>
        <end position="108"/>
    </location>
</feature>
<feature type="transmembrane region" description="Helical" evidence="1">
    <location>
        <begin position="53"/>
        <end position="77"/>
    </location>
</feature>
<accession>A0A251X7E0</accession>
<evidence type="ECO:0008006" key="4">
    <source>
        <dbReference type="Google" id="ProtNLM"/>
    </source>
</evidence>
<keyword evidence="1" id="KW-0472">Membrane</keyword>
<keyword evidence="3" id="KW-1185">Reference proteome</keyword>
<evidence type="ECO:0000313" key="2">
    <source>
        <dbReference type="EMBL" id="OUD13850.1"/>
    </source>
</evidence>
<comment type="caution">
    <text evidence="2">The sequence shown here is derived from an EMBL/GenBank/DDBJ whole genome shotgun (WGS) entry which is preliminary data.</text>
</comment>
<feature type="transmembrane region" description="Helical" evidence="1">
    <location>
        <begin position="151"/>
        <end position="170"/>
    </location>
</feature>
<proteinExistence type="predicted"/>
<dbReference type="OrthoDB" id="6717649at2"/>
<organism evidence="2 3">
    <name type="scientific">Thioflexithrix psekupsensis</name>
    <dbReference type="NCBI Taxonomy" id="1570016"/>
    <lineage>
        <taxon>Bacteria</taxon>
        <taxon>Pseudomonadati</taxon>
        <taxon>Pseudomonadota</taxon>
        <taxon>Gammaproteobacteria</taxon>
        <taxon>Thiotrichales</taxon>
        <taxon>Thioflexithrix</taxon>
    </lineage>
</organism>
<keyword evidence="1" id="KW-1133">Transmembrane helix</keyword>
<keyword evidence="1" id="KW-0812">Transmembrane</keyword>
<protein>
    <recommendedName>
        <fullName evidence="4">Yip1 domain-containing protein</fullName>
    </recommendedName>
</protein>
<gene>
    <name evidence="2" type="ORF">TPSD3_05745</name>
</gene>
<evidence type="ECO:0000256" key="1">
    <source>
        <dbReference type="SAM" id="Phobius"/>
    </source>
</evidence>
<dbReference type="EMBL" id="MSLT01000012">
    <property type="protein sequence ID" value="OUD13850.1"/>
    <property type="molecule type" value="Genomic_DNA"/>
</dbReference>
<sequence length="174" mass="19264">MMNLMELVRPFWAICRLQRGPQDLPAAGVLLGLVAILHWIVNTFLFLSQTPALRAVGLSGLEAVGLMVLMYGLLWFLGKTARFVQTATAFFGCALIIEGMNLPFVYWFVQAQRDEADISLPLLVILGLTIWLLVVYGHILRHALNVSMGMGIMLAFTLSVLLSTLLRFGVGSWV</sequence>
<evidence type="ECO:0000313" key="3">
    <source>
        <dbReference type="Proteomes" id="UP000194798"/>
    </source>
</evidence>